<evidence type="ECO:0000313" key="3">
    <source>
        <dbReference type="Proteomes" id="UP000682358"/>
    </source>
</evidence>
<dbReference type="PROSITE" id="PS00061">
    <property type="entry name" value="ADH_SHORT"/>
    <property type="match status" value="1"/>
</dbReference>
<proteinExistence type="inferred from homology"/>
<organism evidence="2 3">
    <name type="scientific">Providencia rettgeri</name>
    <dbReference type="NCBI Taxonomy" id="587"/>
    <lineage>
        <taxon>Bacteria</taxon>
        <taxon>Pseudomonadati</taxon>
        <taxon>Pseudomonadota</taxon>
        <taxon>Gammaproteobacteria</taxon>
        <taxon>Enterobacterales</taxon>
        <taxon>Morganellaceae</taxon>
        <taxon>Providencia</taxon>
    </lineage>
</organism>
<dbReference type="PANTHER" id="PTHR43313">
    <property type="entry name" value="SHORT-CHAIN DEHYDROGENASE/REDUCTASE FAMILY 9C"/>
    <property type="match status" value="1"/>
</dbReference>
<dbReference type="PRINTS" id="PR00081">
    <property type="entry name" value="GDHRDH"/>
</dbReference>
<dbReference type="PRINTS" id="PR00080">
    <property type="entry name" value="SDRFAMILY"/>
</dbReference>
<dbReference type="GO" id="GO:0016491">
    <property type="term" value="F:oxidoreductase activity"/>
    <property type="evidence" value="ECO:0007669"/>
    <property type="project" value="TreeGrafter"/>
</dbReference>
<accession>A0AAJ4NK17</accession>
<evidence type="ECO:0000256" key="1">
    <source>
        <dbReference type="RuleBase" id="RU000363"/>
    </source>
</evidence>
<dbReference type="SUPFAM" id="SSF51735">
    <property type="entry name" value="NAD(P)-binding Rossmann-fold domains"/>
    <property type="match status" value="1"/>
</dbReference>
<dbReference type="Gene3D" id="3.40.50.720">
    <property type="entry name" value="NAD(P)-binding Rossmann-like Domain"/>
    <property type="match status" value="1"/>
</dbReference>
<dbReference type="NCBIfam" id="NF005950">
    <property type="entry name" value="PRK08017.1"/>
    <property type="match status" value="1"/>
</dbReference>
<dbReference type="CDD" id="cd05374">
    <property type="entry name" value="17beta-HSD-like_SDR_c"/>
    <property type="match status" value="1"/>
</dbReference>
<dbReference type="InterPro" id="IPR002347">
    <property type="entry name" value="SDR_fam"/>
</dbReference>
<dbReference type="Pfam" id="PF00106">
    <property type="entry name" value="adh_short"/>
    <property type="match status" value="1"/>
</dbReference>
<name>A0AAJ4NK17_PRORE</name>
<evidence type="ECO:0000313" key="2">
    <source>
        <dbReference type="EMBL" id="QWQ21755.2"/>
    </source>
</evidence>
<dbReference type="AlphaFoldDB" id="A0AAJ4NK17"/>
<reference evidence="2" key="1">
    <citation type="submission" date="2021-06" db="EMBL/GenBank/DDBJ databases">
        <title>Emergence of genetically related NDM-1-producing Providencia rettgeri strains in Argentina.</title>
        <authorList>
            <person name="Pasteran F."/>
            <person name="Meo A."/>
            <person name="Gomez S."/>
            <person name="Derdoy L."/>
            <person name="Albronoz E."/>
            <person name="Faccone D."/>
            <person name="Guerriero L."/>
            <person name="Archuby D."/>
            <person name="Tarzia A."/>
            <person name="Lopez M."/>
            <person name="Corso A."/>
        </authorList>
    </citation>
    <scope>NUCLEOTIDE SEQUENCE</scope>
    <source>
        <strain evidence="2">PreM15628</strain>
    </source>
</reference>
<gene>
    <name evidence="2" type="ORF">KOF27_05300</name>
</gene>
<dbReference type="GO" id="GO:0008202">
    <property type="term" value="P:steroid metabolic process"/>
    <property type="evidence" value="ECO:0007669"/>
    <property type="project" value="TreeGrafter"/>
</dbReference>
<dbReference type="PANTHER" id="PTHR43313:SF1">
    <property type="entry name" value="3BETA-HYDROXYSTEROID DEHYDROGENASE DHS-16"/>
    <property type="match status" value="1"/>
</dbReference>
<sequence>MQTSARNKKSVLVTGASSGIGFCAAQTLRQRGYHVIVACRKESDILRLKELGYDTVSLDLDNKDSIETAAQTVLTLCNHRLFGLFNNAGFGVYGPLNSVSREQLEAQFSTNFFGVHQLTFLLLPAMLAHHEGRIIQTSSVMGVISTPGRGAYAASKYALEAWSDALRLELAGTGVKVSLIEPGPIHTAFTQNVEQTQKDKPVKNPGIASRFTLTPEHVVEKLIHALESPRPKVRYSVTLLTVAVRILKRILPDKIMDKILANQGKKAWKKQNQPHFITIAHKFYW</sequence>
<dbReference type="InterPro" id="IPR036291">
    <property type="entry name" value="NAD(P)-bd_dom_sf"/>
</dbReference>
<dbReference type="Proteomes" id="UP000682358">
    <property type="component" value="Chromosome"/>
</dbReference>
<dbReference type="InterPro" id="IPR020904">
    <property type="entry name" value="Sc_DH/Rdtase_CS"/>
</dbReference>
<protein>
    <submittedName>
        <fullName evidence="2">SDR family oxidoreductase</fullName>
    </submittedName>
</protein>
<comment type="similarity">
    <text evidence="1">Belongs to the short-chain dehydrogenases/reductases (SDR) family.</text>
</comment>
<dbReference type="EMBL" id="CP076405">
    <property type="protein sequence ID" value="QWQ21755.2"/>
    <property type="molecule type" value="Genomic_DNA"/>
</dbReference>